<dbReference type="Proteomes" id="UP001187415">
    <property type="component" value="Unassembled WGS sequence"/>
</dbReference>
<dbReference type="AlphaFoldDB" id="A0AA88MNS0"/>
<accession>A0AA88MNS0</accession>
<evidence type="ECO:0000313" key="2">
    <source>
        <dbReference type="EMBL" id="KAK2839494.1"/>
    </source>
</evidence>
<evidence type="ECO:0000256" key="1">
    <source>
        <dbReference type="SAM" id="MobiDB-lite"/>
    </source>
</evidence>
<name>A0AA88MNS0_CHASR</name>
<gene>
    <name evidence="2" type="ORF">Q5P01_013234</name>
</gene>
<evidence type="ECO:0000313" key="3">
    <source>
        <dbReference type="Proteomes" id="UP001187415"/>
    </source>
</evidence>
<dbReference type="EMBL" id="JAUPFM010000010">
    <property type="protein sequence ID" value="KAK2839494.1"/>
    <property type="molecule type" value="Genomic_DNA"/>
</dbReference>
<sequence length="88" mass="9588">MLSKCMGPHGEAQQNHVSPGCRPEPRRQSGSKALHKSSFHLHYGTSDQERGLSLSWLSGRVHAEVRGNSPGLLQTVVVRKSLSLITGM</sequence>
<reference evidence="2" key="1">
    <citation type="submission" date="2023-07" db="EMBL/GenBank/DDBJ databases">
        <title>Chromosome-level Genome Assembly of Striped Snakehead (Channa striata).</title>
        <authorList>
            <person name="Liu H."/>
        </authorList>
    </citation>
    <scope>NUCLEOTIDE SEQUENCE</scope>
    <source>
        <strain evidence="2">Gz</strain>
        <tissue evidence="2">Muscle</tissue>
    </source>
</reference>
<organism evidence="2 3">
    <name type="scientific">Channa striata</name>
    <name type="common">Snakehead murrel</name>
    <name type="synonym">Ophicephalus striatus</name>
    <dbReference type="NCBI Taxonomy" id="64152"/>
    <lineage>
        <taxon>Eukaryota</taxon>
        <taxon>Metazoa</taxon>
        <taxon>Chordata</taxon>
        <taxon>Craniata</taxon>
        <taxon>Vertebrata</taxon>
        <taxon>Euteleostomi</taxon>
        <taxon>Actinopterygii</taxon>
        <taxon>Neopterygii</taxon>
        <taxon>Teleostei</taxon>
        <taxon>Neoteleostei</taxon>
        <taxon>Acanthomorphata</taxon>
        <taxon>Anabantaria</taxon>
        <taxon>Anabantiformes</taxon>
        <taxon>Channoidei</taxon>
        <taxon>Channidae</taxon>
        <taxon>Channa</taxon>
    </lineage>
</organism>
<protein>
    <submittedName>
        <fullName evidence="2">Uncharacterized protein</fullName>
    </submittedName>
</protein>
<keyword evidence="3" id="KW-1185">Reference proteome</keyword>
<comment type="caution">
    <text evidence="2">The sequence shown here is derived from an EMBL/GenBank/DDBJ whole genome shotgun (WGS) entry which is preliminary data.</text>
</comment>
<feature type="region of interest" description="Disordered" evidence="1">
    <location>
        <begin position="1"/>
        <end position="46"/>
    </location>
</feature>
<proteinExistence type="predicted"/>